<gene>
    <name evidence="2" type="primary">hepS</name>
    <name evidence="2" type="ORF">NRIC_24800</name>
</gene>
<accession>A0A4V0WPP6</accession>
<dbReference type="AlphaFoldDB" id="A0A4V0WPP6"/>
<evidence type="ECO:0000313" key="2">
    <source>
        <dbReference type="EMBL" id="GCF94589.1"/>
    </source>
</evidence>
<dbReference type="EMBL" id="BJCC01000021">
    <property type="protein sequence ID" value="GCF94589.1"/>
    <property type="molecule type" value="Genomic_DNA"/>
</dbReference>
<dbReference type="InterPro" id="IPR010898">
    <property type="entry name" value="Hpre_diP_synth_I"/>
</dbReference>
<reference evidence="3" key="1">
    <citation type="submission" date="2019-02" db="EMBL/GenBank/DDBJ databases">
        <title>Draft genome sequence of Enterococcus sp. Gos25-1.</title>
        <authorList>
            <person name="Tanaka N."/>
            <person name="Shiwa Y."/>
            <person name="Fujita N."/>
        </authorList>
    </citation>
    <scope>NUCLEOTIDE SEQUENCE [LARGE SCALE GENOMIC DNA]</scope>
    <source>
        <strain evidence="3">Gos25-1</strain>
    </source>
</reference>
<dbReference type="OrthoDB" id="9799095at2"/>
<keyword evidence="1" id="KW-0812">Transmembrane</keyword>
<keyword evidence="3" id="KW-1185">Reference proteome</keyword>
<sequence>MTHKKLIFLALLIAQAVVLGLLENLLPTPFAFAPTIKLGLTNIVTLISLFTLTKKETVFVITARLLLVTLLGGTVSMLLYSTIGAFLSFLAMSLMQLLGPARVTVLGVSGLGGFMHNFGQLLVAAWIAQSPAVLLTLPLLGFAGILAGSGIGLLVRILLRHLNKLSLPLKANTAWIEKKASSEPFR</sequence>
<keyword evidence="1" id="KW-1133">Transmembrane helix</keyword>
<evidence type="ECO:0000313" key="3">
    <source>
        <dbReference type="Proteomes" id="UP000290567"/>
    </source>
</evidence>
<feature type="transmembrane region" description="Helical" evidence="1">
    <location>
        <begin position="30"/>
        <end position="53"/>
    </location>
</feature>
<dbReference type="PIRSF" id="PIRSF027391">
    <property type="entry name" value="Hpre_diP_synt_I"/>
    <property type="match status" value="1"/>
</dbReference>
<comment type="caution">
    <text evidence="2">The sequence shown here is derived from an EMBL/GenBank/DDBJ whole genome shotgun (WGS) entry which is preliminary data.</text>
</comment>
<evidence type="ECO:0000256" key="1">
    <source>
        <dbReference type="SAM" id="Phobius"/>
    </source>
</evidence>
<proteinExistence type="predicted"/>
<feature type="transmembrane region" description="Helical" evidence="1">
    <location>
        <begin position="65"/>
        <end position="91"/>
    </location>
</feature>
<dbReference type="Proteomes" id="UP000290567">
    <property type="component" value="Unassembled WGS sequence"/>
</dbReference>
<name>A0A4V0WPP6_9ENTE</name>
<feature type="transmembrane region" description="Helical" evidence="1">
    <location>
        <begin position="139"/>
        <end position="159"/>
    </location>
</feature>
<dbReference type="Pfam" id="PF07456">
    <property type="entry name" value="Hpre_diP_synt_I"/>
    <property type="match status" value="1"/>
</dbReference>
<dbReference type="RefSeq" id="WP_146623012.1">
    <property type="nucleotide sequence ID" value="NZ_BJCC01000021.1"/>
</dbReference>
<protein>
    <submittedName>
        <fullName evidence="2">Heptaprenyl diphosphate synthase subunit I</fullName>
    </submittedName>
</protein>
<organism evidence="2 3">
    <name type="scientific">Enterococcus florum</name>
    <dbReference type="NCBI Taxonomy" id="2480627"/>
    <lineage>
        <taxon>Bacteria</taxon>
        <taxon>Bacillati</taxon>
        <taxon>Bacillota</taxon>
        <taxon>Bacilli</taxon>
        <taxon>Lactobacillales</taxon>
        <taxon>Enterococcaceae</taxon>
        <taxon>Enterococcus</taxon>
    </lineage>
</organism>
<dbReference type="Gene3D" id="1.10.1760.20">
    <property type="match status" value="1"/>
</dbReference>
<feature type="transmembrane region" description="Helical" evidence="1">
    <location>
        <begin position="103"/>
        <end position="127"/>
    </location>
</feature>
<keyword evidence="1" id="KW-0472">Membrane</keyword>
<dbReference type="InterPro" id="IPR014535">
    <property type="entry name" value="Hpre_diP_synt_I"/>
</dbReference>